<gene>
    <name evidence="1" type="ORF">X801_00396</name>
</gene>
<dbReference type="AlphaFoldDB" id="A0A1S8XAE6"/>
<protein>
    <submittedName>
        <fullName evidence="1">Uncharacterized protein</fullName>
    </submittedName>
</protein>
<dbReference type="Proteomes" id="UP000243686">
    <property type="component" value="Unassembled WGS sequence"/>
</dbReference>
<organism evidence="1 2">
    <name type="scientific">Opisthorchis viverrini</name>
    <name type="common">Southeast Asian liver fluke</name>
    <dbReference type="NCBI Taxonomy" id="6198"/>
    <lineage>
        <taxon>Eukaryota</taxon>
        <taxon>Metazoa</taxon>
        <taxon>Spiralia</taxon>
        <taxon>Lophotrochozoa</taxon>
        <taxon>Platyhelminthes</taxon>
        <taxon>Trematoda</taxon>
        <taxon>Digenea</taxon>
        <taxon>Opisthorchiida</taxon>
        <taxon>Opisthorchiata</taxon>
        <taxon>Opisthorchiidae</taxon>
        <taxon>Opisthorchis</taxon>
    </lineage>
</organism>
<evidence type="ECO:0000313" key="2">
    <source>
        <dbReference type="Proteomes" id="UP000243686"/>
    </source>
</evidence>
<evidence type="ECO:0000313" key="1">
    <source>
        <dbReference type="EMBL" id="OON23687.1"/>
    </source>
</evidence>
<reference evidence="1 2" key="1">
    <citation type="submission" date="2015-03" db="EMBL/GenBank/DDBJ databases">
        <title>Draft genome of the nematode, Opisthorchis viverrini.</title>
        <authorList>
            <person name="Mitreva M."/>
        </authorList>
    </citation>
    <scope>NUCLEOTIDE SEQUENCE [LARGE SCALE GENOMIC DNA]</scope>
    <source>
        <strain evidence="1">Khon Kaen</strain>
    </source>
</reference>
<dbReference type="EMBL" id="KV891505">
    <property type="protein sequence ID" value="OON23687.1"/>
    <property type="molecule type" value="Genomic_DNA"/>
</dbReference>
<accession>A0A1S8XAE6</accession>
<sequence length="127" mass="13622">MSGNTDEKSTELSASCLSEYHPVTSLTSTKNFSYYTLTTDSVTPHPNKFLCALCCVLETSAGSIDATAPPSTNAVSDEFGCIACELPSCLEKHAKRCKLQASLLAANALLRLYGQMKMSILSLHPLN</sequence>
<keyword evidence="2" id="KW-1185">Reference proteome</keyword>
<proteinExistence type="predicted"/>
<name>A0A1S8XAE6_OPIVI</name>